<sequence>MKDGVVTARDTTISFTTFVLFDLFNALSVRSSNRSIFELGLFSNKMFNVAVGIPN</sequence>
<name>A0A0L0CLQ8_LUCCU</name>
<evidence type="ECO:0000313" key="2">
    <source>
        <dbReference type="EMBL" id="KNC33196.1"/>
    </source>
</evidence>
<dbReference type="Pfam" id="PF00689">
    <property type="entry name" value="Cation_ATPase_C"/>
    <property type="match status" value="1"/>
</dbReference>
<dbReference type="EMBL" id="JRES01000226">
    <property type="protein sequence ID" value="KNC33196.1"/>
    <property type="molecule type" value="Genomic_DNA"/>
</dbReference>
<keyword evidence="3" id="KW-1185">Reference proteome</keyword>
<dbReference type="AlphaFoldDB" id="A0A0L0CLQ8"/>
<proteinExistence type="predicted"/>
<protein>
    <recommendedName>
        <fullName evidence="1">Cation-transporting P-type ATPase C-terminal domain-containing protein</fullName>
    </recommendedName>
</protein>
<dbReference type="SUPFAM" id="SSF81665">
    <property type="entry name" value="Calcium ATPase, transmembrane domain M"/>
    <property type="match status" value="1"/>
</dbReference>
<comment type="caution">
    <text evidence="2">The sequence shown here is derived from an EMBL/GenBank/DDBJ whole genome shotgun (WGS) entry which is preliminary data.</text>
</comment>
<reference evidence="2 3" key="1">
    <citation type="journal article" date="2015" name="Nat. Commun.">
        <title>Lucilia cuprina genome unlocks parasitic fly biology to underpin future interventions.</title>
        <authorList>
            <person name="Anstead C.A."/>
            <person name="Korhonen P.K."/>
            <person name="Young N.D."/>
            <person name="Hall R.S."/>
            <person name="Jex A.R."/>
            <person name="Murali S.C."/>
            <person name="Hughes D.S."/>
            <person name="Lee S.F."/>
            <person name="Perry T."/>
            <person name="Stroehlein A.J."/>
            <person name="Ansell B.R."/>
            <person name="Breugelmans B."/>
            <person name="Hofmann A."/>
            <person name="Qu J."/>
            <person name="Dugan S."/>
            <person name="Lee S.L."/>
            <person name="Chao H."/>
            <person name="Dinh H."/>
            <person name="Han Y."/>
            <person name="Doddapaneni H.V."/>
            <person name="Worley K.C."/>
            <person name="Muzny D.M."/>
            <person name="Ioannidis P."/>
            <person name="Waterhouse R.M."/>
            <person name="Zdobnov E.M."/>
            <person name="James P.J."/>
            <person name="Bagnall N.H."/>
            <person name="Kotze A.C."/>
            <person name="Gibbs R.A."/>
            <person name="Richards S."/>
            <person name="Batterham P."/>
            <person name="Gasser R.B."/>
        </authorList>
    </citation>
    <scope>NUCLEOTIDE SEQUENCE [LARGE SCALE GENOMIC DNA]</scope>
    <source>
        <strain evidence="2 3">LS</strain>
        <tissue evidence="2">Full body</tissue>
    </source>
</reference>
<organism evidence="2 3">
    <name type="scientific">Lucilia cuprina</name>
    <name type="common">Green bottle fly</name>
    <name type="synonym">Australian sheep blowfly</name>
    <dbReference type="NCBI Taxonomy" id="7375"/>
    <lineage>
        <taxon>Eukaryota</taxon>
        <taxon>Metazoa</taxon>
        <taxon>Ecdysozoa</taxon>
        <taxon>Arthropoda</taxon>
        <taxon>Hexapoda</taxon>
        <taxon>Insecta</taxon>
        <taxon>Pterygota</taxon>
        <taxon>Neoptera</taxon>
        <taxon>Endopterygota</taxon>
        <taxon>Diptera</taxon>
        <taxon>Brachycera</taxon>
        <taxon>Muscomorpha</taxon>
        <taxon>Oestroidea</taxon>
        <taxon>Calliphoridae</taxon>
        <taxon>Luciliinae</taxon>
        <taxon>Lucilia</taxon>
    </lineage>
</organism>
<gene>
    <name evidence="2" type="ORF">FF38_01741</name>
</gene>
<dbReference type="InterPro" id="IPR006068">
    <property type="entry name" value="ATPase_P-typ_cation-transptr_C"/>
</dbReference>
<dbReference type="STRING" id="7375.A0A0L0CLQ8"/>
<feature type="domain" description="Cation-transporting P-type ATPase C-terminal" evidence="1">
    <location>
        <begin position="11"/>
        <end position="53"/>
    </location>
</feature>
<evidence type="ECO:0000313" key="3">
    <source>
        <dbReference type="Proteomes" id="UP000037069"/>
    </source>
</evidence>
<accession>A0A0L0CLQ8</accession>
<dbReference type="Proteomes" id="UP000037069">
    <property type="component" value="Unassembled WGS sequence"/>
</dbReference>
<dbReference type="InterPro" id="IPR023298">
    <property type="entry name" value="ATPase_P-typ_TM_dom_sf"/>
</dbReference>
<evidence type="ECO:0000259" key="1">
    <source>
        <dbReference type="Pfam" id="PF00689"/>
    </source>
</evidence>
<dbReference type="Gene3D" id="1.20.1110.10">
    <property type="entry name" value="Calcium-transporting ATPase, transmembrane domain"/>
    <property type="match status" value="1"/>
</dbReference>